<reference evidence="2 3" key="2">
    <citation type="submission" date="2018-06" db="EMBL/GenBank/DDBJ databases">
        <title>Metagenomic assembly of (sub)arctic Cyanobacteria and their associated microbiome from non-axenic cultures.</title>
        <authorList>
            <person name="Baurain D."/>
        </authorList>
    </citation>
    <scope>NUCLEOTIDE SEQUENCE [LARGE SCALE GENOMIC DNA]</scope>
    <source>
        <strain evidence="2">ULC129bin1</strain>
    </source>
</reference>
<reference evidence="3" key="1">
    <citation type="submission" date="2018-04" db="EMBL/GenBank/DDBJ databases">
        <authorList>
            <person name="Cornet L."/>
        </authorList>
    </citation>
    <scope>NUCLEOTIDE SEQUENCE [LARGE SCALE GENOMIC DNA]</scope>
</reference>
<dbReference type="Pfam" id="PF01850">
    <property type="entry name" value="PIN"/>
    <property type="match status" value="1"/>
</dbReference>
<dbReference type="Proteomes" id="UP000249354">
    <property type="component" value="Unassembled WGS sequence"/>
</dbReference>
<evidence type="ECO:0000259" key="1">
    <source>
        <dbReference type="Pfam" id="PF01850"/>
    </source>
</evidence>
<protein>
    <submittedName>
        <fullName evidence="2">PIN domain nuclease</fullName>
    </submittedName>
</protein>
<proteinExistence type="predicted"/>
<organism evidence="2 3">
    <name type="scientific">Leptolyngbya foveolarum</name>
    <dbReference type="NCBI Taxonomy" id="47253"/>
    <lineage>
        <taxon>Bacteria</taxon>
        <taxon>Bacillati</taxon>
        <taxon>Cyanobacteriota</taxon>
        <taxon>Cyanophyceae</taxon>
        <taxon>Leptolyngbyales</taxon>
        <taxon>Leptolyngbyaceae</taxon>
        <taxon>Leptolyngbya group</taxon>
        <taxon>Leptolyngbya</taxon>
    </lineage>
</organism>
<name>A0A2W4U338_9CYAN</name>
<dbReference type="SUPFAM" id="SSF88723">
    <property type="entry name" value="PIN domain-like"/>
    <property type="match status" value="1"/>
</dbReference>
<comment type="caution">
    <text evidence="2">The sequence shown here is derived from an EMBL/GenBank/DDBJ whole genome shotgun (WGS) entry which is preliminary data.</text>
</comment>
<dbReference type="PANTHER" id="PTHR36173:SF2">
    <property type="entry name" value="RIBONUCLEASE VAPC16"/>
    <property type="match status" value="1"/>
</dbReference>
<dbReference type="PANTHER" id="PTHR36173">
    <property type="entry name" value="RIBONUCLEASE VAPC16-RELATED"/>
    <property type="match status" value="1"/>
</dbReference>
<dbReference type="InterPro" id="IPR002716">
    <property type="entry name" value="PIN_dom"/>
</dbReference>
<dbReference type="InterPro" id="IPR041705">
    <property type="entry name" value="PIN_Sll0205"/>
</dbReference>
<dbReference type="InterPro" id="IPR029060">
    <property type="entry name" value="PIN-like_dom_sf"/>
</dbReference>
<feature type="domain" description="PIN" evidence="1">
    <location>
        <begin position="4"/>
        <end position="122"/>
    </location>
</feature>
<sequence>MKLLLDTHTFIWWDSAPDKLSETALTLIYEADNTVMLSVVSVWEIQIKSQIGKLALTSPLADIVRTQQSINGIEVLPIALNHVMTLDQLPLHHKDPFDRMLIAQAISEKAMLISRDAALARYSVSVRW</sequence>
<dbReference type="EMBL" id="QBMC01000094">
    <property type="protein sequence ID" value="PZO15353.1"/>
    <property type="molecule type" value="Genomic_DNA"/>
</dbReference>
<dbReference type="Gene3D" id="3.40.50.1010">
    <property type="entry name" value="5'-nuclease"/>
    <property type="match status" value="1"/>
</dbReference>
<accession>A0A2W4U338</accession>
<dbReference type="CDD" id="cd09872">
    <property type="entry name" value="PIN_Sll0205-like"/>
    <property type="match status" value="1"/>
</dbReference>
<dbReference type="AlphaFoldDB" id="A0A2W4U338"/>
<evidence type="ECO:0000313" key="2">
    <source>
        <dbReference type="EMBL" id="PZO15353.1"/>
    </source>
</evidence>
<dbReference type="InterPro" id="IPR052919">
    <property type="entry name" value="TA_system_RNase"/>
</dbReference>
<evidence type="ECO:0000313" key="3">
    <source>
        <dbReference type="Proteomes" id="UP000249354"/>
    </source>
</evidence>
<gene>
    <name evidence="2" type="ORF">DCF25_13715</name>
</gene>